<accession>A0A2M9DHR8</accession>
<dbReference type="InterPro" id="IPR010865">
    <property type="entry name" value="DUF1499"/>
</dbReference>
<proteinExistence type="predicted"/>
<dbReference type="OrthoDB" id="1523552at2"/>
<reference evidence="1 2" key="1">
    <citation type="submission" date="2017-01" db="EMBL/GenBank/DDBJ databases">
        <title>Genomic analysis of Xuhuaishuia manganoxidans DY6-4.</title>
        <authorList>
            <person name="Wang X."/>
        </authorList>
    </citation>
    <scope>NUCLEOTIDE SEQUENCE [LARGE SCALE GENOMIC DNA]</scope>
    <source>
        <strain evidence="1 2">DY6-4</strain>
    </source>
</reference>
<dbReference type="Pfam" id="PF07386">
    <property type="entry name" value="DUF1499"/>
    <property type="match status" value="1"/>
</dbReference>
<organism evidence="1 2">
    <name type="scientific">Brevirhabdus pacifica</name>
    <dbReference type="NCBI Taxonomy" id="1267768"/>
    <lineage>
        <taxon>Bacteria</taxon>
        <taxon>Pseudomonadati</taxon>
        <taxon>Pseudomonadota</taxon>
        <taxon>Alphaproteobacteria</taxon>
        <taxon>Rhodobacterales</taxon>
        <taxon>Paracoccaceae</taxon>
        <taxon>Brevirhabdus</taxon>
    </lineage>
</organism>
<dbReference type="EMBL" id="CP019124">
    <property type="protein sequence ID" value="APX90798.1"/>
    <property type="molecule type" value="Genomic_DNA"/>
</dbReference>
<dbReference type="RefSeq" id="WP_076980815.1">
    <property type="nucleotide sequence ID" value="NZ_CP019124.1"/>
</dbReference>
<sequence length="241" mass="25955">MRNPTATLLGWAAALLGAASILLLALAALGFRRDWWPVPRALDLAAWGAWASAAGVVLALVALIVWLLRRPGGGWPPLLGLILSLPVLLAAGAWQYATVTTPAINDISTDTGNPPVFWFTVTPSDYPARNAEPQRAAYPGVRPLDLPLPFEAAFSEALALVEARGWEVLSADPSENQIEAIARSRLFGFEDEVAIRVTPAEEGEGSRVDMRSRSRLGQIDRGANARRIRAFLDDLEARAAD</sequence>
<evidence type="ECO:0000313" key="2">
    <source>
        <dbReference type="Proteomes" id="UP000187266"/>
    </source>
</evidence>
<dbReference type="STRING" id="1267768.BV394_14655"/>
<keyword evidence="2" id="KW-1185">Reference proteome</keyword>
<evidence type="ECO:0000313" key="1">
    <source>
        <dbReference type="EMBL" id="APX90798.1"/>
    </source>
</evidence>
<name>A0A1U7DLP8_9RHOB</name>
<protein>
    <submittedName>
        <fullName evidence="1">Uncharacterized protein</fullName>
    </submittedName>
</protein>
<accession>A0A1U7DLP8</accession>
<dbReference type="Proteomes" id="UP000187266">
    <property type="component" value="Chromosome"/>
</dbReference>
<dbReference type="AlphaFoldDB" id="A0A1U7DLP8"/>
<gene>
    <name evidence="1" type="ORF">BV394_14655</name>
</gene>